<sequence length="205" mass="21763">MIPRPPRGVRARGGPRREAVGSAGVSPAPRPTPESLLITGTVGAGKTTVAHVVGDLLADAGTPTAVVDLDALCRSRPAPEGDPFNVELLLRNLRCVAGNHIAAGAVRLVLAGVAESRGDRERYREAVGTGLTVCRLRVHLPTVRRRLVRRHENDHAPDALRWHLDRAGELDRILDRAHVADHTVDATDGSAADIATAVLRAVGWG</sequence>
<dbReference type="InterPro" id="IPR027417">
    <property type="entry name" value="P-loop_NTPase"/>
</dbReference>
<protein>
    <submittedName>
        <fullName evidence="4">Adenylyl-sulfate kinase</fullName>
        <ecNumber evidence="4">2.7.1.25</ecNumber>
    </submittedName>
</protein>
<dbReference type="Proteomes" id="UP000473014">
    <property type="component" value="Unassembled WGS sequence"/>
</dbReference>
<keyword evidence="5" id="KW-1185">Reference proteome</keyword>
<dbReference type="GO" id="GO:0004020">
    <property type="term" value="F:adenylylsulfate kinase activity"/>
    <property type="evidence" value="ECO:0007669"/>
    <property type="project" value="UniProtKB-EC"/>
</dbReference>
<dbReference type="EC" id="2.7.1.25" evidence="4"/>
<reference evidence="4 5" key="1">
    <citation type="submission" date="2019-11" db="EMBL/GenBank/DDBJ databases">
        <authorList>
            <person name="Yuan L."/>
        </authorList>
    </citation>
    <scope>NUCLEOTIDE SEQUENCE [LARGE SCALE GENOMIC DNA]</scope>
    <source>
        <strain evidence="4 5">TRM43335</strain>
    </source>
</reference>
<dbReference type="InterPro" id="IPR059117">
    <property type="entry name" value="APS_kinase_dom"/>
</dbReference>
<dbReference type="AlphaFoldDB" id="A0A6G2BHQ1"/>
<feature type="domain" description="APS kinase" evidence="3">
    <location>
        <begin position="36"/>
        <end position="138"/>
    </location>
</feature>
<dbReference type="EMBL" id="WIXO01000001">
    <property type="protein sequence ID" value="MTE21422.1"/>
    <property type="molecule type" value="Genomic_DNA"/>
</dbReference>
<evidence type="ECO:0000259" key="3">
    <source>
        <dbReference type="Pfam" id="PF01583"/>
    </source>
</evidence>
<keyword evidence="1 4" id="KW-0808">Transferase</keyword>
<evidence type="ECO:0000313" key="4">
    <source>
        <dbReference type="EMBL" id="MTE21422.1"/>
    </source>
</evidence>
<gene>
    <name evidence="4" type="ORF">F0L17_20355</name>
</gene>
<dbReference type="Gene3D" id="3.40.50.300">
    <property type="entry name" value="P-loop containing nucleotide triphosphate hydrolases"/>
    <property type="match status" value="1"/>
</dbReference>
<evidence type="ECO:0000256" key="2">
    <source>
        <dbReference type="SAM" id="MobiDB-lite"/>
    </source>
</evidence>
<dbReference type="OrthoDB" id="7889077at2"/>
<evidence type="ECO:0000256" key="1">
    <source>
        <dbReference type="ARBA" id="ARBA00022679"/>
    </source>
</evidence>
<feature type="region of interest" description="Disordered" evidence="2">
    <location>
        <begin position="1"/>
        <end position="33"/>
    </location>
</feature>
<name>A0A6G2BHQ1_9ACTN</name>
<dbReference type="Pfam" id="PF01583">
    <property type="entry name" value="APS_kinase"/>
    <property type="match status" value="1"/>
</dbReference>
<proteinExistence type="predicted"/>
<accession>A0A6G2BHQ1</accession>
<keyword evidence="4" id="KW-0418">Kinase</keyword>
<organism evidence="4 5">
    <name type="scientific">Streptomyces taklimakanensis</name>
    <dbReference type="NCBI Taxonomy" id="2569853"/>
    <lineage>
        <taxon>Bacteria</taxon>
        <taxon>Bacillati</taxon>
        <taxon>Actinomycetota</taxon>
        <taxon>Actinomycetes</taxon>
        <taxon>Kitasatosporales</taxon>
        <taxon>Streptomycetaceae</taxon>
        <taxon>Streptomyces</taxon>
    </lineage>
</organism>
<dbReference type="SUPFAM" id="SSF52540">
    <property type="entry name" value="P-loop containing nucleoside triphosphate hydrolases"/>
    <property type="match status" value="1"/>
</dbReference>
<evidence type="ECO:0000313" key="5">
    <source>
        <dbReference type="Proteomes" id="UP000473014"/>
    </source>
</evidence>
<comment type="caution">
    <text evidence="4">The sequence shown here is derived from an EMBL/GenBank/DDBJ whole genome shotgun (WGS) entry which is preliminary data.</text>
</comment>